<dbReference type="EMBL" id="BIFR01000001">
    <property type="protein sequence ID" value="GCE12463.1"/>
    <property type="molecule type" value="Genomic_DNA"/>
</dbReference>
<proteinExistence type="predicted"/>
<dbReference type="AlphaFoldDB" id="A0A402A038"/>
<gene>
    <name evidence="1" type="ORF">KTT_23220</name>
</gene>
<name>A0A402A038_9CHLR</name>
<comment type="caution">
    <text evidence="1">The sequence shown here is derived from an EMBL/GenBank/DDBJ whole genome shotgun (WGS) entry which is preliminary data.</text>
</comment>
<sequence length="49" mass="5547">MSPDLDGKPHVQVAIVPYSRVNEGINLQSVVDSIIWPMLERRVIRKCVS</sequence>
<reference evidence="2" key="1">
    <citation type="submission" date="2018-12" db="EMBL/GenBank/DDBJ databases">
        <title>Tengunoibacter tsumagoiensis gen. nov., sp. nov., Dictyobacter kobayashii sp. nov., D. alpinus sp. nov., and D. joshuensis sp. nov. and description of Dictyobacteraceae fam. nov. within the order Ktedonobacterales isolated from Tengu-no-mugimeshi.</title>
        <authorList>
            <person name="Wang C.M."/>
            <person name="Zheng Y."/>
            <person name="Sakai Y."/>
            <person name="Toyoda A."/>
            <person name="Minakuchi Y."/>
            <person name="Abe K."/>
            <person name="Yokota A."/>
            <person name="Yabe S."/>
        </authorList>
    </citation>
    <scope>NUCLEOTIDE SEQUENCE [LARGE SCALE GENOMIC DNA]</scope>
    <source>
        <strain evidence="2">Uno3</strain>
    </source>
</reference>
<protein>
    <submittedName>
        <fullName evidence="1">Uncharacterized protein</fullName>
    </submittedName>
</protein>
<evidence type="ECO:0000313" key="2">
    <source>
        <dbReference type="Proteomes" id="UP000287352"/>
    </source>
</evidence>
<organism evidence="1 2">
    <name type="scientific">Tengunoibacter tsumagoiensis</name>
    <dbReference type="NCBI Taxonomy" id="2014871"/>
    <lineage>
        <taxon>Bacteria</taxon>
        <taxon>Bacillati</taxon>
        <taxon>Chloroflexota</taxon>
        <taxon>Ktedonobacteria</taxon>
        <taxon>Ktedonobacterales</taxon>
        <taxon>Dictyobacteraceae</taxon>
        <taxon>Tengunoibacter</taxon>
    </lineage>
</organism>
<keyword evidence="2" id="KW-1185">Reference proteome</keyword>
<evidence type="ECO:0000313" key="1">
    <source>
        <dbReference type="EMBL" id="GCE12463.1"/>
    </source>
</evidence>
<accession>A0A402A038</accession>
<dbReference type="Proteomes" id="UP000287352">
    <property type="component" value="Unassembled WGS sequence"/>
</dbReference>